<dbReference type="EMBL" id="FQYY01000001">
    <property type="protein sequence ID" value="SHI32306.1"/>
    <property type="molecule type" value="Genomic_DNA"/>
</dbReference>
<evidence type="ECO:0000313" key="2">
    <source>
        <dbReference type="EMBL" id="SHI32306.1"/>
    </source>
</evidence>
<dbReference type="OrthoDB" id="1399177at2"/>
<organism evidence="2 3">
    <name type="scientific">Mesonia phycicola</name>
    <dbReference type="NCBI Taxonomy" id="579105"/>
    <lineage>
        <taxon>Bacteria</taxon>
        <taxon>Pseudomonadati</taxon>
        <taxon>Bacteroidota</taxon>
        <taxon>Flavobacteriia</taxon>
        <taxon>Flavobacteriales</taxon>
        <taxon>Flavobacteriaceae</taxon>
        <taxon>Mesonia</taxon>
    </lineage>
</organism>
<feature type="chain" id="PRO_5012748219" description="Lipocalin-like domain-containing protein" evidence="1">
    <location>
        <begin position="20"/>
        <end position="171"/>
    </location>
</feature>
<proteinExistence type="predicted"/>
<dbReference type="AlphaFoldDB" id="A0A1M6A775"/>
<name>A0A1M6A775_9FLAO</name>
<evidence type="ECO:0000313" key="3">
    <source>
        <dbReference type="Proteomes" id="UP000184225"/>
    </source>
</evidence>
<dbReference type="Pfam" id="PF19765">
    <property type="entry name" value="DUF6252"/>
    <property type="match status" value="1"/>
</dbReference>
<accession>A0A1M6A775</accession>
<evidence type="ECO:0000256" key="1">
    <source>
        <dbReference type="SAM" id="SignalP"/>
    </source>
</evidence>
<keyword evidence="1" id="KW-0732">Signal</keyword>
<protein>
    <recommendedName>
        <fullName evidence="4">Lipocalin-like domain-containing protein</fullName>
    </recommendedName>
</protein>
<gene>
    <name evidence="2" type="ORF">SAMN04488096_101115</name>
</gene>
<dbReference type="RefSeq" id="WP_073147167.1">
    <property type="nucleotide sequence ID" value="NZ_FQYY01000001.1"/>
</dbReference>
<dbReference type="Proteomes" id="UP000184225">
    <property type="component" value="Unassembled WGS sequence"/>
</dbReference>
<sequence length="171" mass="17820">MKKTLYPIFLALVAFVAISCDNEPLEGEFGDLDAAQNNSSNFTATINGETFVADAAAASITDDFISISGGKLDGEGISIIIQGNAEGDYVLTSEVGVGSYFAAGNSNGYVTNGEDESDNIVITNINSDLLTISGTFSYTALREVTAEDGSVEVLTVEITGGSFTNIPYTVL</sequence>
<feature type="signal peptide" evidence="1">
    <location>
        <begin position="1"/>
        <end position="19"/>
    </location>
</feature>
<evidence type="ECO:0008006" key="4">
    <source>
        <dbReference type="Google" id="ProtNLM"/>
    </source>
</evidence>
<keyword evidence="3" id="KW-1185">Reference proteome</keyword>
<reference evidence="2 3" key="1">
    <citation type="submission" date="2016-11" db="EMBL/GenBank/DDBJ databases">
        <authorList>
            <person name="Jaros S."/>
            <person name="Januszkiewicz K."/>
            <person name="Wedrychowicz H."/>
        </authorList>
    </citation>
    <scope>NUCLEOTIDE SEQUENCE [LARGE SCALE GENOMIC DNA]</scope>
    <source>
        <strain evidence="2 3">DSM 21425</strain>
    </source>
</reference>
<dbReference type="PROSITE" id="PS51257">
    <property type="entry name" value="PROKAR_LIPOPROTEIN"/>
    <property type="match status" value="1"/>
</dbReference>
<dbReference type="InterPro" id="IPR046219">
    <property type="entry name" value="DUF6252"/>
</dbReference>